<sequence length="78" mass="9019">MQLFTGNKCERMIGLAPKTSLLQRSRVAWNGISCSIGKSSFARTSILGHIRDIIRKQQYKDTFYVEMRSGKHRRLTPF</sequence>
<keyword evidence="3" id="KW-1185">Reference proteome</keyword>
<dbReference type="EMBL" id="CM000881">
    <property type="protein sequence ID" value="PNT70969.1"/>
    <property type="molecule type" value="Genomic_DNA"/>
</dbReference>
<proteinExistence type="predicted"/>
<evidence type="ECO:0000313" key="2">
    <source>
        <dbReference type="EnsemblPlants" id="PNT70969"/>
    </source>
</evidence>
<reference evidence="1" key="2">
    <citation type="submission" date="2017-06" db="EMBL/GenBank/DDBJ databases">
        <title>WGS assembly of Brachypodium distachyon.</title>
        <authorList>
            <consortium name="The International Brachypodium Initiative"/>
            <person name="Lucas S."/>
            <person name="Harmon-Smith M."/>
            <person name="Lail K."/>
            <person name="Tice H."/>
            <person name="Grimwood J."/>
            <person name="Bruce D."/>
            <person name="Barry K."/>
            <person name="Shu S."/>
            <person name="Lindquist E."/>
            <person name="Wang M."/>
            <person name="Pitluck S."/>
            <person name="Vogel J.P."/>
            <person name="Garvin D.F."/>
            <person name="Mockler T.C."/>
            <person name="Schmutz J."/>
            <person name="Rokhsar D."/>
            <person name="Bevan M.W."/>
        </authorList>
    </citation>
    <scope>NUCLEOTIDE SEQUENCE</scope>
    <source>
        <strain evidence="1">Bd21</strain>
    </source>
</reference>
<dbReference type="InParanoid" id="A0A2K2D9M1"/>
<dbReference type="AlphaFoldDB" id="A0A2K2D9M1"/>
<accession>A0A2K2D9M1</accession>
<protein>
    <submittedName>
        <fullName evidence="1 2">Uncharacterized protein</fullName>
    </submittedName>
</protein>
<dbReference type="EnsemblPlants" id="PNT70969">
    <property type="protein sequence ID" value="PNT70969"/>
    <property type="gene ID" value="BRADI_2g20698v3"/>
</dbReference>
<dbReference type="Gramene" id="PNT70969">
    <property type="protein sequence ID" value="PNT70969"/>
    <property type="gene ID" value="BRADI_2g20698v3"/>
</dbReference>
<dbReference type="Proteomes" id="UP000008810">
    <property type="component" value="Chromosome 2"/>
</dbReference>
<evidence type="ECO:0000313" key="3">
    <source>
        <dbReference type="Proteomes" id="UP000008810"/>
    </source>
</evidence>
<name>A0A2K2D9M1_BRADI</name>
<reference evidence="1 2" key="1">
    <citation type="journal article" date="2010" name="Nature">
        <title>Genome sequencing and analysis of the model grass Brachypodium distachyon.</title>
        <authorList>
            <consortium name="International Brachypodium Initiative"/>
        </authorList>
    </citation>
    <scope>NUCLEOTIDE SEQUENCE [LARGE SCALE GENOMIC DNA]</scope>
    <source>
        <strain evidence="1 2">Bd21</strain>
    </source>
</reference>
<gene>
    <name evidence="1" type="ORF">BRADI_2g20698v3</name>
</gene>
<reference evidence="2" key="3">
    <citation type="submission" date="2018-08" db="UniProtKB">
        <authorList>
            <consortium name="EnsemblPlants"/>
        </authorList>
    </citation>
    <scope>IDENTIFICATION</scope>
    <source>
        <strain evidence="2">cv. Bd21</strain>
    </source>
</reference>
<evidence type="ECO:0000313" key="1">
    <source>
        <dbReference type="EMBL" id="PNT70969.1"/>
    </source>
</evidence>
<organism evidence="1">
    <name type="scientific">Brachypodium distachyon</name>
    <name type="common">Purple false brome</name>
    <name type="synonym">Trachynia distachya</name>
    <dbReference type="NCBI Taxonomy" id="15368"/>
    <lineage>
        <taxon>Eukaryota</taxon>
        <taxon>Viridiplantae</taxon>
        <taxon>Streptophyta</taxon>
        <taxon>Embryophyta</taxon>
        <taxon>Tracheophyta</taxon>
        <taxon>Spermatophyta</taxon>
        <taxon>Magnoliopsida</taxon>
        <taxon>Liliopsida</taxon>
        <taxon>Poales</taxon>
        <taxon>Poaceae</taxon>
        <taxon>BOP clade</taxon>
        <taxon>Pooideae</taxon>
        <taxon>Stipodae</taxon>
        <taxon>Brachypodieae</taxon>
        <taxon>Brachypodium</taxon>
    </lineage>
</organism>